<protein>
    <recommendedName>
        <fullName evidence="3">Ankyrin repeat-containing domain protein</fullName>
    </recommendedName>
</protein>
<gene>
    <name evidence="1" type="ORF">BCR44DRAFT_195476</name>
</gene>
<proteinExistence type="predicted"/>
<evidence type="ECO:0008006" key="3">
    <source>
        <dbReference type="Google" id="ProtNLM"/>
    </source>
</evidence>
<dbReference type="AlphaFoldDB" id="A0A1Y2HMD8"/>
<sequence>MTHVPEAHKRVKEALDEDEQELVRFIADRARPNLLDWWVKMAKTVDKELVLVPVLPAAFKKGNVPVLEWCKSHPEVVDAYNNGKPKEEMDDWALEFAVKGKLLDWIDSLGIATFRVEHWPASQAGCVAGDTRALQWLLNKRCLVGSQRQLLAAAAEANDLEVLEWIIEHVDSSSPAATSWPAVQDDPFIGACIHSDVKIFDWLFAHGFQLDVGKPGKYLEFAGGNQVQVLEWLVSHLTVTNQQLKSAFSAAFRKARSAHVLNWWKHQLEARGMSARGTVADTWYYQDHCNVELWDWWLNKAGPMTTFLPELGGPCPSVCRSVPAQCTPTACVAILQLWHDAGLDLNPVACITAASTVGNLGALDWFLGKVSLDVFVKTFSLRECIVGLVPGCTYSAKTLLWWWANVPQLRGWTGGHVNCGTIEDPISAHIVAAMLKLPGVSMPDLKTLSQRGNVAMLKYIKDCRKDLMDTVNVNNVLVAASQGISVRALDWWMTQSGLHISACPQSFVAGEVALEENIRAWWLQSGLCPDGIAEYMGMSEDEEDEDGWW</sequence>
<dbReference type="Gene3D" id="1.25.40.20">
    <property type="entry name" value="Ankyrin repeat-containing domain"/>
    <property type="match status" value="1"/>
</dbReference>
<dbReference type="PANTHER" id="PTHR46586:SF3">
    <property type="entry name" value="ANKYRIN REPEAT-CONTAINING PROTEIN"/>
    <property type="match status" value="1"/>
</dbReference>
<comment type="caution">
    <text evidence="1">The sequence shown here is derived from an EMBL/GenBank/DDBJ whole genome shotgun (WGS) entry which is preliminary data.</text>
</comment>
<dbReference type="SUPFAM" id="SSF140860">
    <property type="entry name" value="Pseudo ankyrin repeat-like"/>
    <property type="match status" value="1"/>
</dbReference>
<evidence type="ECO:0000313" key="2">
    <source>
        <dbReference type="Proteomes" id="UP000193411"/>
    </source>
</evidence>
<accession>A0A1Y2HMD8</accession>
<keyword evidence="2" id="KW-1185">Reference proteome</keyword>
<evidence type="ECO:0000313" key="1">
    <source>
        <dbReference type="EMBL" id="ORZ35758.1"/>
    </source>
</evidence>
<organism evidence="1 2">
    <name type="scientific">Catenaria anguillulae PL171</name>
    <dbReference type="NCBI Taxonomy" id="765915"/>
    <lineage>
        <taxon>Eukaryota</taxon>
        <taxon>Fungi</taxon>
        <taxon>Fungi incertae sedis</taxon>
        <taxon>Blastocladiomycota</taxon>
        <taxon>Blastocladiomycetes</taxon>
        <taxon>Blastocladiales</taxon>
        <taxon>Catenariaceae</taxon>
        <taxon>Catenaria</taxon>
    </lineage>
</organism>
<dbReference type="EMBL" id="MCFL01000020">
    <property type="protein sequence ID" value="ORZ35758.1"/>
    <property type="molecule type" value="Genomic_DNA"/>
</dbReference>
<reference evidence="1 2" key="1">
    <citation type="submission" date="2016-07" db="EMBL/GenBank/DDBJ databases">
        <title>Pervasive Adenine N6-methylation of Active Genes in Fungi.</title>
        <authorList>
            <consortium name="DOE Joint Genome Institute"/>
            <person name="Mondo S.J."/>
            <person name="Dannebaum R.O."/>
            <person name="Kuo R.C."/>
            <person name="Labutti K."/>
            <person name="Haridas S."/>
            <person name="Kuo A."/>
            <person name="Salamov A."/>
            <person name="Ahrendt S.R."/>
            <person name="Lipzen A."/>
            <person name="Sullivan W."/>
            <person name="Andreopoulos W.B."/>
            <person name="Clum A."/>
            <person name="Lindquist E."/>
            <person name="Daum C."/>
            <person name="Ramamoorthy G.K."/>
            <person name="Gryganskyi A."/>
            <person name="Culley D."/>
            <person name="Magnuson J.K."/>
            <person name="James T.Y."/>
            <person name="O'Malley M.A."/>
            <person name="Stajich J.E."/>
            <person name="Spatafora J.W."/>
            <person name="Visel A."/>
            <person name="Grigoriev I.V."/>
        </authorList>
    </citation>
    <scope>NUCLEOTIDE SEQUENCE [LARGE SCALE GENOMIC DNA]</scope>
    <source>
        <strain evidence="1 2">PL171</strain>
    </source>
</reference>
<dbReference type="Proteomes" id="UP000193411">
    <property type="component" value="Unassembled WGS sequence"/>
</dbReference>
<dbReference type="PANTHER" id="PTHR46586">
    <property type="entry name" value="ANKYRIN REPEAT-CONTAINING PROTEIN"/>
    <property type="match status" value="1"/>
</dbReference>
<dbReference type="InterPro" id="IPR052050">
    <property type="entry name" value="SecEffector_AnkRepeat"/>
</dbReference>
<name>A0A1Y2HMD8_9FUNG</name>
<dbReference type="InterPro" id="IPR036770">
    <property type="entry name" value="Ankyrin_rpt-contain_sf"/>
</dbReference>